<evidence type="ECO:0000259" key="3">
    <source>
        <dbReference type="Pfam" id="PF17177"/>
    </source>
</evidence>
<dbReference type="EnsemblPlants" id="QL10p052582:mrna">
    <property type="protein sequence ID" value="QL10p052582:mrna"/>
    <property type="gene ID" value="QL10p052582"/>
</dbReference>
<dbReference type="InParanoid" id="A0A7N2MTI1"/>
<proteinExistence type="predicted"/>
<feature type="domain" description="PROP1-like PPR" evidence="3">
    <location>
        <begin position="100"/>
        <end position="217"/>
    </location>
</feature>
<dbReference type="Proteomes" id="UP000594261">
    <property type="component" value="Chromosome 10"/>
</dbReference>
<dbReference type="InterPro" id="IPR011990">
    <property type="entry name" value="TPR-like_helical_dom_sf"/>
</dbReference>
<dbReference type="PANTHER" id="PTHR47594">
    <property type="entry name" value="PPR CONTAINING PLANT-LIKE PROTEIN"/>
    <property type="match status" value="1"/>
</dbReference>
<protein>
    <recommendedName>
        <fullName evidence="3">PROP1-like PPR domain-containing protein</fullName>
    </recommendedName>
</protein>
<dbReference type="AlphaFoldDB" id="A0A7N2MTI1"/>
<evidence type="ECO:0000256" key="2">
    <source>
        <dbReference type="PROSITE-ProRule" id="PRU00708"/>
    </source>
</evidence>
<dbReference type="PROSITE" id="PS51375">
    <property type="entry name" value="PPR"/>
    <property type="match status" value="2"/>
</dbReference>
<dbReference type="NCBIfam" id="TIGR00756">
    <property type="entry name" value="PPR"/>
    <property type="match status" value="2"/>
</dbReference>
<sequence>MKMKSSVMGSLEFQFPQLGFLQNLSKPHPRCSSMVTCGLRGGPRKPLWRKSVLSSETIQVVHSLKLAKSSTSRLQQVFSGRLSRLLKADLLDTLAELHRQNELDLALKVFQFVRKEEWYQPDLPLYCDMILLLGKNKLIDMAEEFFSELKKEGLQPNTRAFAEMIGAYIRVDMIEKAMETYELMKASGCAPDRLTFMILIRNLEKAGKEELAAMVKKECVEYVDSPERFLEEVEQHMKPKFFGPNGIPNSLTQAVEDEITAKEEIVQSCVKTSSAWTANFRLVYFSTFSSCEQQT</sequence>
<dbReference type="GO" id="GO:0009658">
    <property type="term" value="P:chloroplast organization"/>
    <property type="evidence" value="ECO:0007669"/>
    <property type="project" value="InterPro"/>
</dbReference>
<name>A0A7N2MTI1_QUELO</name>
<dbReference type="EMBL" id="LRBV02000010">
    <property type="status" value="NOT_ANNOTATED_CDS"/>
    <property type="molecule type" value="Genomic_DNA"/>
</dbReference>
<dbReference type="GO" id="GO:0003723">
    <property type="term" value="F:RNA binding"/>
    <property type="evidence" value="ECO:0007669"/>
    <property type="project" value="InterPro"/>
</dbReference>
<dbReference type="InterPro" id="IPR002885">
    <property type="entry name" value="PPR_rpt"/>
</dbReference>
<evidence type="ECO:0000313" key="4">
    <source>
        <dbReference type="EnsemblPlants" id="QL10p052582:mrna"/>
    </source>
</evidence>
<keyword evidence="1" id="KW-0677">Repeat</keyword>
<keyword evidence="5" id="KW-1185">Reference proteome</keyword>
<dbReference type="InterPro" id="IPR044190">
    <property type="entry name" value="THA8-like"/>
</dbReference>
<dbReference type="InterPro" id="IPR033443">
    <property type="entry name" value="PROP1-like_PPR_dom"/>
</dbReference>
<evidence type="ECO:0000313" key="5">
    <source>
        <dbReference type="Proteomes" id="UP000594261"/>
    </source>
</evidence>
<dbReference type="Gramene" id="QL10p052582:mrna">
    <property type="protein sequence ID" value="QL10p052582:mrna"/>
    <property type="gene ID" value="QL10p052582"/>
</dbReference>
<organism evidence="4 5">
    <name type="scientific">Quercus lobata</name>
    <name type="common">Valley oak</name>
    <dbReference type="NCBI Taxonomy" id="97700"/>
    <lineage>
        <taxon>Eukaryota</taxon>
        <taxon>Viridiplantae</taxon>
        <taxon>Streptophyta</taxon>
        <taxon>Embryophyta</taxon>
        <taxon>Tracheophyta</taxon>
        <taxon>Spermatophyta</taxon>
        <taxon>Magnoliopsida</taxon>
        <taxon>eudicotyledons</taxon>
        <taxon>Gunneridae</taxon>
        <taxon>Pentapetalae</taxon>
        <taxon>rosids</taxon>
        <taxon>fabids</taxon>
        <taxon>Fagales</taxon>
        <taxon>Fagaceae</taxon>
        <taxon>Quercus</taxon>
    </lineage>
</organism>
<dbReference type="Gene3D" id="1.25.40.10">
    <property type="entry name" value="Tetratricopeptide repeat domain"/>
    <property type="match status" value="1"/>
</dbReference>
<feature type="repeat" description="PPR" evidence="2">
    <location>
        <begin position="122"/>
        <end position="156"/>
    </location>
</feature>
<dbReference type="GO" id="GO:0000373">
    <property type="term" value="P:Group II intron splicing"/>
    <property type="evidence" value="ECO:0007669"/>
    <property type="project" value="InterPro"/>
</dbReference>
<accession>A0A7N2MTI1</accession>
<reference evidence="4" key="2">
    <citation type="submission" date="2021-01" db="UniProtKB">
        <authorList>
            <consortium name="EnsemblPlants"/>
        </authorList>
    </citation>
    <scope>IDENTIFICATION</scope>
</reference>
<dbReference type="OMA" id="VRNEEWY"/>
<evidence type="ECO:0000256" key="1">
    <source>
        <dbReference type="ARBA" id="ARBA00022737"/>
    </source>
</evidence>
<dbReference type="PANTHER" id="PTHR47594:SF5">
    <property type="entry name" value="PENTACOTRIPEPTIDE-REPEAT REGION OF PRORP DOMAIN-CONTAINING PROTEIN"/>
    <property type="match status" value="1"/>
</dbReference>
<reference evidence="4 5" key="1">
    <citation type="journal article" date="2016" name="G3 (Bethesda)">
        <title>First Draft Assembly and Annotation of the Genome of a California Endemic Oak Quercus lobata Nee (Fagaceae).</title>
        <authorList>
            <person name="Sork V.L."/>
            <person name="Fitz-Gibbon S.T."/>
            <person name="Puiu D."/>
            <person name="Crepeau M."/>
            <person name="Gugger P.F."/>
            <person name="Sherman R."/>
            <person name="Stevens K."/>
            <person name="Langley C.H."/>
            <person name="Pellegrini M."/>
            <person name="Salzberg S.L."/>
        </authorList>
    </citation>
    <scope>NUCLEOTIDE SEQUENCE [LARGE SCALE GENOMIC DNA]</scope>
    <source>
        <strain evidence="4 5">cv. SW786</strain>
    </source>
</reference>
<dbReference type="Pfam" id="PF17177">
    <property type="entry name" value="PPR_long"/>
    <property type="match status" value="1"/>
</dbReference>
<feature type="repeat" description="PPR" evidence="2">
    <location>
        <begin position="157"/>
        <end position="191"/>
    </location>
</feature>